<dbReference type="Proteomes" id="UP000287033">
    <property type="component" value="Unassembled WGS sequence"/>
</dbReference>
<dbReference type="AlphaFoldDB" id="A0A401TAG8"/>
<comment type="caution">
    <text evidence="2">The sequence shown here is derived from an EMBL/GenBank/DDBJ whole genome shotgun (WGS) entry which is preliminary data.</text>
</comment>
<evidence type="ECO:0000256" key="1">
    <source>
        <dbReference type="SAM" id="MobiDB-lite"/>
    </source>
</evidence>
<keyword evidence="3" id="KW-1185">Reference proteome</keyword>
<gene>
    <name evidence="2" type="ORF">chiPu_0023628</name>
</gene>
<dbReference type="EMBL" id="BEZZ01024157">
    <property type="protein sequence ID" value="GCC39648.1"/>
    <property type="molecule type" value="Genomic_DNA"/>
</dbReference>
<feature type="region of interest" description="Disordered" evidence="1">
    <location>
        <begin position="26"/>
        <end position="51"/>
    </location>
</feature>
<organism evidence="2 3">
    <name type="scientific">Chiloscyllium punctatum</name>
    <name type="common">Brownbanded bambooshark</name>
    <name type="synonym">Hemiscyllium punctatum</name>
    <dbReference type="NCBI Taxonomy" id="137246"/>
    <lineage>
        <taxon>Eukaryota</taxon>
        <taxon>Metazoa</taxon>
        <taxon>Chordata</taxon>
        <taxon>Craniata</taxon>
        <taxon>Vertebrata</taxon>
        <taxon>Chondrichthyes</taxon>
        <taxon>Elasmobranchii</taxon>
        <taxon>Galeomorphii</taxon>
        <taxon>Galeoidea</taxon>
        <taxon>Orectolobiformes</taxon>
        <taxon>Hemiscylliidae</taxon>
        <taxon>Chiloscyllium</taxon>
    </lineage>
</organism>
<sequence length="99" mass="11043">MISGSGRNRSRQFWRGRRALGIAATDSNRPQARGRLPNVNNRVQNGDFGPITSWDQEAAAQRMEQVAGYSQVMTDLQPRCLKVWAPLCIHCPMKVDASS</sequence>
<evidence type="ECO:0000313" key="2">
    <source>
        <dbReference type="EMBL" id="GCC39648.1"/>
    </source>
</evidence>
<reference evidence="2 3" key="1">
    <citation type="journal article" date="2018" name="Nat. Ecol. Evol.">
        <title>Shark genomes provide insights into elasmobranch evolution and the origin of vertebrates.</title>
        <authorList>
            <person name="Hara Y"/>
            <person name="Yamaguchi K"/>
            <person name="Onimaru K"/>
            <person name="Kadota M"/>
            <person name="Koyanagi M"/>
            <person name="Keeley SD"/>
            <person name="Tatsumi K"/>
            <person name="Tanaka K"/>
            <person name="Motone F"/>
            <person name="Kageyama Y"/>
            <person name="Nozu R"/>
            <person name="Adachi N"/>
            <person name="Nishimura O"/>
            <person name="Nakagawa R"/>
            <person name="Tanegashima C"/>
            <person name="Kiyatake I"/>
            <person name="Matsumoto R"/>
            <person name="Murakumo K"/>
            <person name="Nishida K"/>
            <person name="Terakita A"/>
            <person name="Kuratani S"/>
            <person name="Sato K"/>
            <person name="Hyodo S Kuraku.S."/>
        </authorList>
    </citation>
    <scope>NUCLEOTIDE SEQUENCE [LARGE SCALE GENOMIC DNA]</scope>
</reference>
<proteinExistence type="predicted"/>
<accession>A0A401TAG8</accession>
<protein>
    <submittedName>
        <fullName evidence="2">Uncharacterized protein</fullName>
    </submittedName>
</protein>
<evidence type="ECO:0000313" key="3">
    <source>
        <dbReference type="Proteomes" id="UP000287033"/>
    </source>
</evidence>
<name>A0A401TAG8_CHIPU</name>